<evidence type="ECO:0000256" key="1">
    <source>
        <dbReference type="SAM" id="MobiDB-lite"/>
    </source>
</evidence>
<dbReference type="EMBL" id="HBUF01437499">
    <property type="protein sequence ID" value="CAG6742617.1"/>
    <property type="molecule type" value="Transcribed_RNA"/>
</dbReference>
<keyword evidence="2" id="KW-0732">Signal</keyword>
<feature type="signal peptide" evidence="2">
    <location>
        <begin position="1"/>
        <end position="19"/>
    </location>
</feature>
<evidence type="ECO:0000256" key="2">
    <source>
        <dbReference type="SAM" id="SignalP"/>
    </source>
</evidence>
<reference evidence="3" key="1">
    <citation type="submission" date="2021-05" db="EMBL/GenBank/DDBJ databases">
        <authorList>
            <person name="Alioto T."/>
            <person name="Alioto T."/>
            <person name="Gomez Garrido J."/>
        </authorList>
    </citation>
    <scope>NUCLEOTIDE SEQUENCE</scope>
</reference>
<organism evidence="3">
    <name type="scientific">Cacopsylla melanoneura</name>
    <dbReference type="NCBI Taxonomy" id="428564"/>
    <lineage>
        <taxon>Eukaryota</taxon>
        <taxon>Metazoa</taxon>
        <taxon>Ecdysozoa</taxon>
        <taxon>Arthropoda</taxon>
        <taxon>Hexapoda</taxon>
        <taxon>Insecta</taxon>
        <taxon>Pterygota</taxon>
        <taxon>Neoptera</taxon>
        <taxon>Paraneoptera</taxon>
        <taxon>Hemiptera</taxon>
        <taxon>Sternorrhyncha</taxon>
        <taxon>Psylloidea</taxon>
        <taxon>Psyllidae</taxon>
        <taxon>Psyllinae</taxon>
        <taxon>Cacopsylla</taxon>
    </lineage>
</organism>
<name>A0A8D9E6V0_9HEMI</name>
<feature type="chain" id="PRO_5034238071" evidence="2">
    <location>
        <begin position="20"/>
        <end position="298"/>
    </location>
</feature>
<accession>A0A8D9E6V0</accession>
<feature type="compositionally biased region" description="Polar residues" evidence="1">
    <location>
        <begin position="288"/>
        <end position="298"/>
    </location>
</feature>
<sequence>MMLLLELLFPLFSLIVVLSAKPQPGQNLSKFASIVAGVDASKMQNLLGVVDTSKVQNLLGGVDTSKVHNLFGGGDASKVQNLLAGGDASKMQNLLGGVDASKVQNFIGGVKEVQRVLNKNSVPGGIRDALSEYTSSVNLQRLVPPLPSTVEHKQRLARSLSSTVEHKQHLAQPLPSLVELTKAFESRDDKYKKEKVDTGHANAILTNTHVNRTVRVSGRNDQLHNMIDKMYYEQLDTIASPKIVYVAVTVAPPVINVNVKNDLENIVHINKPNKVVVPKGRNLKNPKGKNSGNVQKYL</sequence>
<proteinExistence type="predicted"/>
<dbReference type="AlphaFoldDB" id="A0A8D9E6V0"/>
<evidence type="ECO:0000313" key="3">
    <source>
        <dbReference type="EMBL" id="CAG6742617.1"/>
    </source>
</evidence>
<feature type="region of interest" description="Disordered" evidence="1">
    <location>
        <begin position="278"/>
        <end position="298"/>
    </location>
</feature>
<protein>
    <submittedName>
        <fullName evidence="3">Uncharacterized protein</fullName>
    </submittedName>
</protein>